<dbReference type="InterPro" id="IPR007318">
    <property type="entry name" value="Phopholipid_MeTrfase"/>
</dbReference>
<evidence type="ECO:0000313" key="6">
    <source>
        <dbReference type="EMBL" id="MBO1305035.1"/>
    </source>
</evidence>
<keyword evidence="2 5" id="KW-0812">Transmembrane</keyword>
<dbReference type="Gene3D" id="1.20.120.1630">
    <property type="match status" value="1"/>
</dbReference>
<name>A0ABS3L5Y8_9ENTE</name>
<feature type="transmembrane region" description="Helical" evidence="5">
    <location>
        <begin position="6"/>
        <end position="24"/>
    </location>
</feature>
<feature type="transmembrane region" description="Helical" evidence="5">
    <location>
        <begin position="45"/>
        <end position="64"/>
    </location>
</feature>
<organism evidence="6 7">
    <name type="scientific">Candidatus Enterococcus moelleringii</name>
    <dbReference type="NCBI Taxonomy" id="2815325"/>
    <lineage>
        <taxon>Bacteria</taxon>
        <taxon>Bacillati</taxon>
        <taxon>Bacillota</taxon>
        <taxon>Bacilli</taxon>
        <taxon>Lactobacillales</taxon>
        <taxon>Enterococcaceae</taxon>
        <taxon>Enterococcus</taxon>
    </lineage>
</organism>
<dbReference type="PANTHER" id="PTHR12714:SF9">
    <property type="entry name" value="PROTEIN-S-ISOPRENYLCYSTEINE O-METHYLTRANSFERASE"/>
    <property type="match status" value="1"/>
</dbReference>
<keyword evidence="3 5" id="KW-1133">Transmembrane helix</keyword>
<dbReference type="PANTHER" id="PTHR12714">
    <property type="entry name" value="PROTEIN-S ISOPRENYLCYSTEINE O-METHYLTRANSFERASE"/>
    <property type="match status" value="1"/>
</dbReference>
<evidence type="ECO:0000256" key="1">
    <source>
        <dbReference type="ARBA" id="ARBA00004127"/>
    </source>
</evidence>
<comment type="caution">
    <text evidence="6">The sequence shown here is derived from an EMBL/GenBank/DDBJ whole genome shotgun (WGS) entry which is preliminary data.</text>
</comment>
<sequence>MLIRALVFGLVCLFYLAYLVKALLLKRQGVQVNLLGVGRKSKRTLAFELLMGIVTVVGGILQFLSPIFVEPSSFPLSWLGVLLALLGAGFFIIAVKTMQDNWRAGFDEEQETELVTSGIYRFSRNPAFVGFDCLYLGVALAFPTLINIVLAIVALVLFHIQIAGEEKYLLATFGESYRCYQAAVRKYI</sequence>
<gene>
    <name evidence="6" type="ORF">JZO70_02595</name>
</gene>
<reference evidence="6 7" key="1">
    <citation type="submission" date="2021-03" db="EMBL/GenBank/DDBJ databases">
        <title>Enterococcal diversity collection.</title>
        <authorList>
            <person name="Gilmore M.S."/>
            <person name="Schwartzman J."/>
            <person name="Van Tyne D."/>
            <person name="Martin M."/>
            <person name="Earl A.M."/>
            <person name="Manson A.L."/>
            <person name="Straub T."/>
            <person name="Salamzade R."/>
            <person name="Saavedra J."/>
            <person name="Lebreton F."/>
            <person name="Prichula J."/>
            <person name="Schaufler K."/>
            <person name="Gaca A."/>
            <person name="Sgardioli B."/>
            <person name="Wagenaar J."/>
            <person name="Strong T."/>
        </authorList>
    </citation>
    <scope>NUCLEOTIDE SEQUENCE [LARGE SCALE GENOMIC DNA]</scope>
    <source>
        <strain evidence="6 7">669A</strain>
    </source>
</reference>
<dbReference type="EMBL" id="JAFREM010000004">
    <property type="protein sequence ID" value="MBO1305035.1"/>
    <property type="molecule type" value="Genomic_DNA"/>
</dbReference>
<feature type="transmembrane region" description="Helical" evidence="5">
    <location>
        <begin position="76"/>
        <end position="95"/>
    </location>
</feature>
<protein>
    <submittedName>
        <fullName evidence="6">Isoprenylcysteine carboxylmethyltransferase family protein</fullName>
    </submittedName>
</protein>
<accession>A0ABS3L5Y8</accession>
<evidence type="ECO:0000313" key="7">
    <source>
        <dbReference type="Proteomes" id="UP000664601"/>
    </source>
</evidence>
<evidence type="ECO:0000256" key="5">
    <source>
        <dbReference type="SAM" id="Phobius"/>
    </source>
</evidence>
<comment type="subcellular location">
    <subcellularLocation>
        <location evidence="1">Endomembrane system</location>
        <topology evidence="1">Multi-pass membrane protein</topology>
    </subcellularLocation>
</comment>
<feature type="transmembrane region" description="Helical" evidence="5">
    <location>
        <begin position="133"/>
        <end position="160"/>
    </location>
</feature>
<keyword evidence="7" id="KW-1185">Reference proteome</keyword>
<evidence type="ECO:0000256" key="4">
    <source>
        <dbReference type="ARBA" id="ARBA00023136"/>
    </source>
</evidence>
<evidence type="ECO:0000256" key="3">
    <source>
        <dbReference type="ARBA" id="ARBA00022989"/>
    </source>
</evidence>
<dbReference type="Pfam" id="PF04191">
    <property type="entry name" value="PEMT"/>
    <property type="match status" value="1"/>
</dbReference>
<evidence type="ECO:0000256" key="2">
    <source>
        <dbReference type="ARBA" id="ARBA00022692"/>
    </source>
</evidence>
<dbReference type="Proteomes" id="UP000664601">
    <property type="component" value="Unassembled WGS sequence"/>
</dbReference>
<dbReference type="RefSeq" id="WP_207671980.1">
    <property type="nucleotide sequence ID" value="NZ_JAFREM010000004.1"/>
</dbReference>
<proteinExistence type="predicted"/>
<keyword evidence="4 5" id="KW-0472">Membrane</keyword>